<dbReference type="Proteomes" id="UP000249524">
    <property type="component" value="Unassembled WGS sequence"/>
</dbReference>
<gene>
    <name evidence="1" type="ORF">DJ019_02815</name>
</gene>
<comment type="caution">
    <text evidence="1">The sequence shown here is derived from an EMBL/GenBank/DDBJ whole genome shotgun (WGS) entry which is preliminary data.</text>
</comment>
<sequence>MALFVAAPARAGCGDPLPGPGTPVAIAEVLPESDRLALSAAVYLALSDDAGRTDRPWRDIEAAPPCPLSTIDDDGVTWRVSGGEGSAPLRWARATGVDVYYFLVQGPNLEESKAWLQTRRHGAAGGRSATFLVGTDGGLQYALKMYEGAPDARRLAADLAEAISGRTVPFAAFDPTGNAVTLRNDTDSGVRSELFRPSMLGPNRPAILLGPDGHFFAPAPGGVRLRGAEIVCADAYGPFARGRTTVISPDDETLDLSCSLNSDESWITIFSTHIAHDRGDKAMFRSAIKATQSETGVKRRPVESRPTRGDQMRAGAVWMDRNDMGQGLWFIRRGEYVVEVRATFRLDETDAVFDLLAAVLRNEVPPARAGEPTEPLG</sequence>
<dbReference type="AlphaFoldDB" id="A0A328BNL6"/>
<dbReference type="EMBL" id="QFYS01000001">
    <property type="protein sequence ID" value="RAK68960.1"/>
    <property type="molecule type" value="Genomic_DNA"/>
</dbReference>
<protein>
    <submittedName>
        <fullName evidence="1">Uncharacterized protein</fullName>
    </submittedName>
</protein>
<accession>A0A328BNL6</accession>
<evidence type="ECO:0000313" key="2">
    <source>
        <dbReference type="Proteomes" id="UP000249524"/>
    </source>
</evidence>
<reference evidence="1 2" key="1">
    <citation type="submission" date="2018-05" db="EMBL/GenBank/DDBJ databases">
        <authorList>
            <person name="Lanie J.A."/>
            <person name="Ng W.-L."/>
            <person name="Kazmierczak K.M."/>
            <person name="Andrzejewski T.M."/>
            <person name="Davidsen T.M."/>
            <person name="Wayne K.J."/>
            <person name="Tettelin H."/>
            <person name="Glass J.I."/>
            <person name="Rusch D."/>
            <person name="Podicherti R."/>
            <person name="Tsui H.-C.T."/>
            <person name="Winkler M.E."/>
        </authorList>
    </citation>
    <scope>NUCLEOTIDE SEQUENCE [LARGE SCALE GENOMIC DNA]</scope>
    <source>
        <strain evidence="1 2">BUT-10</strain>
    </source>
</reference>
<proteinExistence type="predicted"/>
<name>A0A328BNL6_9CAUL</name>
<evidence type="ECO:0000313" key="1">
    <source>
        <dbReference type="EMBL" id="RAK68960.1"/>
    </source>
</evidence>
<organism evidence="1 2">
    <name type="scientific">Phenylobacterium kunshanense</name>
    <dbReference type="NCBI Taxonomy" id="1445034"/>
    <lineage>
        <taxon>Bacteria</taxon>
        <taxon>Pseudomonadati</taxon>
        <taxon>Pseudomonadota</taxon>
        <taxon>Alphaproteobacteria</taxon>
        <taxon>Caulobacterales</taxon>
        <taxon>Caulobacteraceae</taxon>
        <taxon>Phenylobacterium</taxon>
    </lineage>
</organism>
<keyword evidence="2" id="KW-1185">Reference proteome</keyword>